<evidence type="ECO:0000256" key="1">
    <source>
        <dbReference type="SAM" id="MobiDB-lite"/>
    </source>
</evidence>
<evidence type="ECO:0000313" key="4">
    <source>
        <dbReference type="VGNC" id="VGNC:12564"/>
    </source>
</evidence>
<evidence type="ECO:0000313" key="2">
    <source>
        <dbReference type="Ensembl" id="ENSPTRP00000090191.1"/>
    </source>
</evidence>
<reference evidence="2 3" key="1">
    <citation type="journal article" date="2005" name="Nature">
        <title>Initial sequence of the chimpanzee genome and comparison with the human genome.</title>
        <authorList>
            <consortium name="Chimpanzee sequencing and analysis consortium"/>
        </authorList>
    </citation>
    <scope>NUCLEOTIDE SEQUENCE [LARGE SCALE GENOMIC DNA]</scope>
</reference>
<dbReference type="AlphaFoldDB" id="A0A2I3TLR3"/>
<dbReference type="EMBL" id="AACZ04059390">
    <property type="status" value="NOT_ANNOTATED_CDS"/>
    <property type="molecule type" value="Genomic_DNA"/>
</dbReference>
<dbReference type="VGNC" id="VGNC:12564">
    <property type="gene designation" value="MRPL52"/>
</dbReference>
<feature type="region of interest" description="Disordered" evidence="1">
    <location>
        <begin position="27"/>
        <end position="52"/>
    </location>
</feature>
<evidence type="ECO:0000313" key="3">
    <source>
        <dbReference type="Proteomes" id="UP000002277"/>
    </source>
</evidence>
<reference evidence="2" key="3">
    <citation type="submission" date="2025-09" db="UniProtKB">
        <authorList>
            <consortium name="Ensembl"/>
        </authorList>
    </citation>
    <scope>IDENTIFICATION</scope>
</reference>
<keyword evidence="3" id="KW-1185">Reference proteome</keyword>
<feature type="compositionally biased region" description="Basic residues" evidence="1">
    <location>
        <begin position="34"/>
        <end position="43"/>
    </location>
</feature>
<reference evidence="2" key="2">
    <citation type="submission" date="2025-08" db="UniProtKB">
        <authorList>
            <consortium name="Ensembl"/>
        </authorList>
    </citation>
    <scope>IDENTIFICATION</scope>
</reference>
<name>A0A2I3TLR3_PANTR</name>
<dbReference type="Ensembl" id="ENSPTRT00000091899.1">
    <property type="protein sequence ID" value="ENSPTRP00000090191.1"/>
    <property type="gene ID" value="ENSPTRG00000006147.6"/>
</dbReference>
<dbReference type="Bgee" id="ENSPTRG00000006147">
    <property type="expression patterns" value="Expressed in cortex of kidney and 21 other cell types or tissues"/>
</dbReference>
<organism evidence="2 3">
    <name type="scientific">Pan troglodytes</name>
    <name type="common">Chimpanzee</name>
    <dbReference type="NCBI Taxonomy" id="9598"/>
    <lineage>
        <taxon>Eukaryota</taxon>
        <taxon>Metazoa</taxon>
        <taxon>Chordata</taxon>
        <taxon>Craniata</taxon>
        <taxon>Vertebrata</taxon>
        <taxon>Euteleostomi</taxon>
        <taxon>Mammalia</taxon>
        <taxon>Eutheria</taxon>
        <taxon>Euarchontoglires</taxon>
        <taxon>Primates</taxon>
        <taxon>Haplorrhini</taxon>
        <taxon>Catarrhini</taxon>
        <taxon>Hominidae</taxon>
        <taxon>Pan</taxon>
    </lineage>
</organism>
<sequence length="52" mass="6190">MVKIFSTCYLLDELYCCHRKWTLDYKHGSSGSRSCRKNKRSRKMLLNPKGLH</sequence>
<accession>A0A2I3TLR3</accession>
<proteinExistence type="predicted"/>
<protein>
    <submittedName>
        <fullName evidence="2">Mitochondrial ribosomal protein L52</fullName>
    </submittedName>
</protein>
<gene>
    <name evidence="2 4" type="primary">MRPL52</name>
</gene>
<dbReference type="Proteomes" id="UP000002277">
    <property type="component" value="Chromosome 14"/>
</dbReference>
<dbReference type="GeneTree" id="ENSGT00390000005763"/>
<accession>A0A2J8QJQ4</accession>